<evidence type="ECO:0000259" key="2">
    <source>
        <dbReference type="Pfam" id="PF04059"/>
    </source>
</evidence>
<organism evidence="3 4">
    <name type="scientific">Cladosporium halotolerans</name>
    <dbReference type="NCBI Taxonomy" id="1052096"/>
    <lineage>
        <taxon>Eukaryota</taxon>
        <taxon>Fungi</taxon>
        <taxon>Dikarya</taxon>
        <taxon>Ascomycota</taxon>
        <taxon>Pezizomycotina</taxon>
        <taxon>Dothideomycetes</taxon>
        <taxon>Dothideomycetidae</taxon>
        <taxon>Cladosporiales</taxon>
        <taxon>Cladosporiaceae</taxon>
        <taxon>Cladosporium</taxon>
    </lineage>
</organism>
<feature type="compositionally biased region" description="Basic and acidic residues" evidence="1">
    <location>
        <begin position="762"/>
        <end position="776"/>
    </location>
</feature>
<dbReference type="EMBL" id="JAAQHG020000026">
    <property type="protein sequence ID" value="KAL1584433.1"/>
    <property type="molecule type" value="Genomic_DNA"/>
</dbReference>
<dbReference type="Pfam" id="PF04059">
    <property type="entry name" value="RRM_2"/>
    <property type="match status" value="1"/>
</dbReference>
<reference evidence="3 4" key="1">
    <citation type="journal article" date="2020" name="Microbiol. Resour. Announc.">
        <title>Draft Genome Sequence of a Cladosporium Species Isolated from the Mesophotic Ascidian Didemnum maculosum.</title>
        <authorList>
            <person name="Gioti A."/>
            <person name="Siaperas R."/>
            <person name="Nikolaivits E."/>
            <person name="Le Goff G."/>
            <person name="Ouazzani J."/>
            <person name="Kotoulas G."/>
            <person name="Topakas E."/>
        </authorList>
    </citation>
    <scope>NUCLEOTIDE SEQUENCE [LARGE SCALE GENOMIC DNA]</scope>
    <source>
        <strain evidence="3 4">TM138-S3</strain>
    </source>
</reference>
<feature type="compositionally biased region" description="Pro residues" evidence="1">
    <location>
        <begin position="12"/>
        <end position="23"/>
    </location>
</feature>
<dbReference type="GO" id="GO:0003676">
    <property type="term" value="F:nucleic acid binding"/>
    <property type="evidence" value="ECO:0007669"/>
    <property type="project" value="InterPro"/>
</dbReference>
<feature type="compositionally biased region" description="Polar residues" evidence="1">
    <location>
        <begin position="50"/>
        <end position="63"/>
    </location>
</feature>
<feature type="region of interest" description="Disordered" evidence="1">
    <location>
        <begin position="756"/>
        <end position="816"/>
    </location>
</feature>
<feature type="compositionally biased region" description="Polar residues" evidence="1">
    <location>
        <begin position="27"/>
        <end position="41"/>
    </location>
</feature>
<feature type="compositionally biased region" description="Low complexity" evidence="1">
    <location>
        <begin position="779"/>
        <end position="791"/>
    </location>
</feature>
<dbReference type="InterPro" id="IPR007201">
    <property type="entry name" value="Mei2-like_Rrm_C"/>
</dbReference>
<dbReference type="SUPFAM" id="SSF54928">
    <property type="entry name" value="RNA-binding domain, RBD"/>
    <property type="match status" value="1"/>
</dbReference>
<feature type="region of interest" description="Disordered" evidence="1">
    <location>
        <begin position="447"/>
        <end position="505"/>
    </location>
</feature>
<feature type="domain" description="Mei2-like C-terminal RNA recognition motif" evidence="2">
    <location>
        <begin position="589"/>
        <end position="688"/>
    </location>
</feature>
<sequence>MAPGHGKKTAQAPPPAGPAPPAPAIQDHQTLATPPSETSAPQAPPAQGGESATPSTPPLSTHGIQLDVDAALRAPHHVNAGRTNSNGRVPNVPASPSHKPLPNPRRVPREVILPSRDSASSGRIRFQGAPNWNGPATESGNLAHPDDPFVSASSPPSLTRLAGSAPVFIPAHDPDSPYDAPPTAEQSPGGAAPNGGKSDKSNGNSPPSNAPKGSRNCSSRPVIVSTPDPKAHKAHSGKGKQAATPASPPPPKPTRFLVIRRIRAEHFDSEQFLAGLKNMPRFHESVTKLGHLQIKCPDPTTSTYDAYIFCDSLQMSKDMHRFLKRELDAAYLSAAEFLAEVPDIPDHVTTFCAVVKLTAVIKKASLRNRFGQNAVAEMSRTVAAKFGKVVSFDVVGPTSQPGYEIMIEYDSINDAIDAKLNTDSGLELNYGRHPHLDIEIVSMDPDSVSTRATTPVTPVTPDSNNAADPMDSPAPSNSSTHRRQDNLKYSPTGRTAVREGLNGKTSTVQGYKILDRASAPSQPQHPHPAAHRRVVCDPFVYYHNGSSFYQGFDPVAQLPPAIIDGMTAPDGYRPQDVSYERIENGLDCRTTLMIRNVPPEFTIDTLYKMLMDIVPGEFDFAYNRIDFRLNQAVGYAFVNFITTTALLKFVQRWLGRLLPRNILRRHQKPCAVSYANVQGYECLVAKFRNSSILDEAPGCRPQLYWSNDTAPTPDMIGQQRSWPGVDNQAKKNRSTENAQIVGLYARRHRDTTYAKNRATAHSKFDRGTPAQRREENQMGSGNYGSNYQYNNVPGLPGYGQSQPRSLGGFPNDPIPAFQPYTGHAGPLPEPRLPSAFELRSRYFIYSPFEAKSEASMLRTQTDGKIGKRGMVMPALIAPVHDPNNTYPQKADEFVPLLDHVKNQPIINFRAANRFPYEFMPHSPSIFDA</sequence>
<gene>
    <name evidence="3" type="ORF">WHR41_06365</name>
</gene>
<dbReference type="InterPro" id="IPR035979">
    <property type="entry name" value="RBD_domain_sf"/>
</dbReference>
<protein>
    <recommendedName>
        <fullName evidence="2">Mei2-like C-terminal RNA recognition motif domain-containing protein</fullName>
    </recommendedName>
</protein>
<keyword evidence="4" id="KW-1185">Reference proteome</keyword>
<evidence type="ECO:0000256" key="1">
    <source>
        <dbReference type="SAM" id="MobiDB-lite"/>
    </source>
</evidence>
<evidence type="ECO:0000313" key="4">
    <source>
        <dbReference type="Proteomes" id="UP000803884"/>
    </source>
</evidence>
<comment type="caution">
    <text evidence="3">The sequence shown here is derived from an EMBL/GenBank/DDBJ whole genome shotgun (WGS) entry which is preliminary data.</text>
</comment>
<proteinExistence type="predicted"/>
<evidence type="ECO:0000313" key="3">
    <source>
        <dbReference type="EMBL" id="KAL1584433.1"/>
    </source>
</evidence>
<feature type="compositionally biased region" description="Low complexity" evidence="1">
    <location>
        <begin position="447"/>
        <end position="463"/>
    </location>
</feature>
<feature type="region of interest" description="Disordered" evidence="1">
    <location>
        <begin position="1"/>
        <end position="254"/>
    </location>
</feature>
<dbReference type="AlphaFoldDB" id="A0AB34KMD4"/>
<accession>A0AB34KMD4</accession>
<name>A0AB34KMD4_9PEZI</name>
<dbReference type="RefSeq" id="XP_069227539.1">
    <property type="nucleotide sequence ID" value="XM_069374970.1"/>
</dbReference>
<dbReference type="Proteomes" id="UP000803884">
    <property type="component" value="Unassembled WGS sequence"/>
</dbReference>
<dbReference type="GeneID" id="96007808"/>